<dbReference type="Proteomes" id="UP000671862">
    <property type="component" value="Chromosome"/>
</dbReference>
<proteinExistence type="predicted"/>
<keyword evidence="7" id="KW-0949">S-adenosyl-L-methionine</keyword>
<dbReference type="InterPro" id="IPR004383">
    <property type="entry name" value="rRNA_lsu_MTrfase_RlmN/Cfr"/>
</dbReference>
<organism evidence="11 12">
    <name type="scientific">Thermosipho ferrireducens</name>
    <dbReference type="NCBI Taxonomy" id="2571116"/>
    <lineage>
        <taxon>Bacteria</taxon>
        <taxon>Thermotogati</taxon>
        <taxon>Thermotogota</taxon>
        <taxon>Thermotogae</taxon>
        <taxon>Thermotogales</taxon>
        <taxon>Fervidobacteriaceae</taxon>
        <taxon>Thermosipho</taxon>
    </lineage>
</organism>
<reference evidence="11 12" key="1">
    <citation type="submission" date="2021-03" db="EMBL/GenBank/DDBJ databases">
        <title>Thermosipho ferrireducens sp.nov., an anaerobic thermophilic iron-reducing bacterium isolated from a deep-sea hydrothermal sulfide deposits.</title>
        <authorList>
            <person name="Zeng X."/>
            <person name="Chen Y."/>
            <person name="Shao Z."/>
        </authorList>
    </citation>
    <scope>NUCLEOTIDE SEQUENCE [LARGE SCALE GENOMIC DNA]</scope>
    <source>
        <strain evidence="11 12">JL129W03</strain>
    </source>
</reference>
<keyword evidence="6" id="KW-0808">Transferase</keyword>
<accession>A0ABX7S6U3</accession>
<dbReference type="Gene3D" id="3.20.20.70">
    <property type="entry name" value="Aldolase class I"/>
    <property type="match status" value="1"/>
</dbReference>
<dbReference type="InterPro" id="IPR013785">
    <property type="entry name" value="Aldolase_TIM"/>
</dbReference>
<dbReference type="InterPro" id="IPR040072">
    <property type="entry name" value="Methyltransferase_A"/>
</dbReference>
<evidence type="ECO:0000256" key="3">
    <source>
        <dbReference type="ARBA" id="ARBA00022485"/>
    </source>
</evidence>
<dbReference type="InterPro" id="IPR007197">
    <property type="entry name" value="rSAM"/>
</dbReference>
<evidence type="ECO:0000313" key="12">
    <source>
        <dbReference type="Proteomes" id="UP000671862"/>
    </source>
</evidence>
<comment type="subcellular location">
    <subcellularLocation>
        <location evidence="2">Cytoplasm</location>
    </subcellularLocation>
</comment>
<keyword evidence="12" id="KW-1185">Reference proteome</keyword>
<dbReference type="PIRSF" id="PIRSF006004">
    <property type="entry name" value="CHP00048"/>
    <property type="match status" value="1"/>
</dbReference>
<dbReference type="EMBL" id="CP071446">
    <property type="protein sequence ID" value="QTA37490.1"/>
    <property type="molecule type" value="Genomic_DNA"/>
</dbReference>
<keyword evidence="3" id="KW-0004">4Fe-4S</keyword>
<dbReference type="PANTHER" id="PTHR30544">
    <property type="entry name" value="23S RRNA METHYLTRANSFERASE"/>
    <property type="match status" value="1"/>
</dbReference>
<evidence type="ECO:0000256" key="1">
    <source>
        <dbReference type="ARBA" id="ARBA00001966"/>
    </source>
</evidence>
<evidence type="ECO:0000256" key="5">
    <source>
        <dbReference type="ARBA" id="ARBA00022603"/>
    </source>
</evidence>
<dbReference type="SUPFAM" id="SSF102114">
    <property type="entry name" value="Radical SAM enzymes"/>
    <property type="match status" value="1"/>
</dbReference>
<evidence type="ECO:0000313" key="11">
    <source>
        <dbReference type="EMBL" id="QTA37490.1"/>
    </source>
</evidence>
<keyword evidence="9" id="KW-0408">Iron</keyword>
<keyword evidence="8" id="KW-0479">Metal-binding</keyword>
<evidence type="ECO:0000256" key="10">
    <source>
        <dbReference type="ARBA" id="ARBA00023014"/>
    </source>
</evidence>
<dbReference type="InterPro" id="IPR058240">
    <property type="entry name" value="rSAM_sf"/>
</dbReference>
<evidence type="ECO:0000256" key="6">
    <source>
        <dbReference type="ARBA" id="ARBA00022679"/>
    </source>
</evidence>
<comment type="cofactor">
    <cofactor evidence="1">
        <name>[4Fe-4S] cluster</name>
        <dbReference type="ChEBI" id="CHEBI:49883"/>
    </cofactor>
</comment>
<evidence type="ECO:0000256" key="9">
    <source>
        <dbReference type="ARBA" id="ARBA00023004"/>
    </source>
</evidence>
<sequence length="319" mass="36553">MEILKRFGKDEIAYVYLGKTSKGNIIEFVESIQPPIPREEKWVLIISTLNGCPIGCLMCDAGGFYKGKLTKDEIMEQILFLISKRYPTYNVPAKKFKIQFARMGEPALNMAVIDVLNELPHIVNAPGLMPSISTIAPIGSEMFFEMLLDIKEKYYRGKFQLQFSIHSTDNEQRDKIIPVKKWNFKQIANYGEKFVKDGDRKVTLNFALAKENIVEPEIIFKYFDPDKFLIKITPINPTYSSTENGLHSDIDITSNSPIIHKTFVEKLQLKNYDVIISIGELEENKIGSNCGQYVQKHIMKSEKLVEGYQLVTNSLKTYQ</sequence>
<evidence type="ECO:0000256" key="8">
    <source>
        <dbReference type="ARBA" id="ARBA00022723"/>
    </source>
</evidence>
<evidence type="ECO:0000256" key="2">
    <source>
        <dbReference type="ARBA" id="ARBA00004496"/>
    </source>
</evidence>
<dbReference type="PANTHER" id="PTHR30544:SF5">
    <property type="entry name" value="RADICAL SAM CORE DOMAIN-CONTAINING PROTEIN"/>
    <property type="match status" value="1"/>
</dbReference>
<keyword evidence="5" id="KW-0489">Methyltransferase</keyword>
<evidence type="ECO:0000256" key="4">
    <source>
        <dbReference type="ARBA" id="ARBA00022490"/>
    </source>
</evidence>
<dbReference type="RefSeq" id="WP_207566215.1">
    <property type="nucleotide sequence ID" value="NZ_CP071446.1"/>
</dbReference>
<name>A0ABX7S6U3_9BACT</name>
<gene>
    <name evidence="11" type="ORF">JYK00_07065</name>
</gene>
<dbReference type="SFLD" id="SFLDS00029">
    <property type="entry name" value="Radical_SAM"/>
    <property type="match status" value="1"/>
</dbReference>
<protein>
    <submittedName>
        <fullName evidence="11">Radical SAM protein</fullName>
    </submittedName>
</protein>
<keyword evidence="10" id="KW-0411">Iron-sulfur</keyword>
<evidence type="ECO:0000256" key="7">
    <source>
        <dbReference type="ARBA" id="ARBA00022691"/>
    </source>
</evidence>
<keyword evidence="4" id="KW-0963">Cytoplasm</keyword>